<dbReference type="Pfam" id="PF25413">
    <property type="entry name" value="Rossman_Mical"/>
    <property type="match status" value="1"/>
</dbReference>
<evidence type="ECO:0000256" key="15">
    <source>
        <dbReference type="ARBA" id="ARBA00049522"/>
    </source>
</evidence>
<organism evidence="21 22">
    <name type="scientific">Taenia crassiceps</name>
    <dbReference type="NCBI Taxonomy" id="6207"/>
    <lineage>
        <taxon>Eukaryota</taxon>
        <taxon>Metazoa</taxon>
        <taxon>Spiralia</taxon>
        <taxon>Lophotrochozoa</taxon>
        <taxon>Platyhelminthes</taxon>
        <taxon>Cestoda</taxon>
        <taxon>Eucestoda</taxon>
        <taxon>Cyclophyllidea</taxon>
        <taxon>Taeniidae</taxon>
        <taxon>Taenia</taxon>
    </lineage>
</organism>
<evidence type="ECO:0000256" key="1">
    <source>
        <dbReference type="ARBA" id="ARBA00001974"/>
    </source>
</evidence>
<feature type="compositionally biased region" description="Polar residues" evidence="18">
    <location>
        <begin position="907"/>
        <end position="917"/>
    </location>
</feature>
<comment type="cofactor">
    <cofactor evidence="1">
        <name>FAD</name>
        <dbReference type="ChEBI" id="CHEBI:57692"/>
    </cofactor>
</comment>
<evidence type="ECO:0000256" key="11">
    <source>
        <dbReference type="ARBA" id="ARBA00023002"/>
    </source>
</evidence>
<protein>
    <recommendedName>
        <fullName evidence="4">F-actin monooxygenase</fullName>
        <ecNumber evidence="4">1.14.13.225</ecNumber>
    </recommendedName>
</protein>
<feature type="compositionally biased region" description="Acidic residues" evidence="18">
    <location>
        <begin position="1386"/>
        <end position="1397"/>
    </location>
</feature>
<feature type="coiled-coil region" evidence="17">
    <location>
        <begin position="1480"/>
        <end position="1524"/>
    </location>
</feature>
<dbReference type="InterPro" id="IPR036872">
    <property type="entry name" value="CH_dom_sf"/>
</dbReference>
<dbReference type="PROSITE" id="PS50023">
    <property type="entry name" value="LIM_DOMAIN_2"/>
    <property type="match status" value="1"/>
</dbReference>
<dbReference type="SMART" id="SM00132">
    <property type="entry name" value="LIM"/>
    <property type="match status" value="1"/>
</dbReference>
<gene>
    <name evidence="21" type="ORF">TcWFU_009914</name>
</gene>
<dbReference type="InterPro" id="IPR036188">
    <property type="entry name" value="FAD/NAD-bd_sf"/>
</dbReference>
<keyword evidence="9 16" id="KW-0862">Zinc</keyword>
<dbReference type="PANTHER" id="PTHR23167:SF54">
    <property type="entry name" value="[F-ACTIN]-MONOOXYGENASE MICAL"/>
    <property type="match status" value="1"/>
</dbReference>
<comment type="catalytic activity">
    <reaction evidence="15">
        <text>L-methionyl-[F-actin] + NADPH + O2 + H(+) = L-methionyl-(R)-S-oxide-[F-actin] + NADP(+) + H2O</text>
        <dbReference type="Rhea" id="RHEA:51308"/>
        <dbReference type="Rhea" id="RHEA-COMP:12953"/>
        <dbReference type="Rhea" id="RHEA-COMP:12956"/>
        <dbReference type="ChEBI" id="CHEBI:15377"/>
        <dbReference type="ChEBI" id="CHEBI:15378"/>
        <dbReference type="ChEBI" id="CHEBI:15379"/>
        <dbReference type="ChEBI" id="CHEBI:16044"/>
        <dbReference type="ChEBI" id="CHEBI:45764"/>
        <dbReference type="ChEBI" id="CHEBI:57783"/>
        <dbReference type="ChEBI" id="CHEBI:58349"/>
        <dbReference type="EC" id="1.14.13.225"/>
    </reaction>
</comment>
<evidence type="ECO:0000256" key="16">
    <source>
        <dbReference type="PROSITE-ProRule" id="PRU00125"/>
    </source>
</evidence>
<keyword evidence="11" id="KW-0560">Oxidoreductase</keyword>
<sequence length="1748" mass="195422">MKTVNTINYEPIENYFDKFCASTTFEGIVASFERLCDAANLRSLPGSGQFYKELRRRLSFYWKAEALFANLDVRFGESIYGGQTVCQNTQVLVVGCGPCGLRCAIELALLGANVVIIDKRNSFSRNNVLHLWPYLISDLKSLGAKSFFGKFCAGSIDHISIRTLQCILLKVALLFGVQVVPGVELQRLIQPSDDAEKPNDVRNGGKGPGTLEGRDERPLRNLFTLYEGKRRARYGWRVEVVPSHEALSTFEFDAIVDATGKSNCCLNFPRRALRCRLAIAITMNFINYGYVEEAHVEEISGVGSVFNQPYFAQISKTLGIELENLVYYKDETHYIVMTIKKRSLLVKGVLIKDLEDSAKLLSAENVNFSALEQLAREVATFVTRGGLRRLDFALNSRGQPDVAVFDFTSLSAAQYACRVVDRKGRPLCQCLVGDALLEPFWPRGSGCALGFLSALDAAWTVSLFAAGHHPLRVIAWRDSVYQRLSQTSPSNMPPNFATYSLLPTTRYTCIDLELVRPMQVRHLYDSDVTANMTERKSFVFLRDSVKFDDPDITPTTAIIAAKKNDHLPEPTFTSHISLLKWYQRRLSPYPDTLCPPIVDLSAETWADGRALRCLLHKYRSDLVSEEALKTTMTTGVEEVMRLLAEHFGAPSTLTDTGWSQYLDSLHECLKGHDPVFVANMTVRRQIVTKNGVQQHSFGVASRSESICSLNRYIDPLASPRVSSRIRPLLSPQVECRRVNVPMIQRSLENPVERTELPSTARAREDASSAVAKGLMAKRRSDLIAMLNDPASAKRRSLLIDWEKAFEKAGLQPPPSPPRCFLPPRDHQLSNNGAASFREKSRDLCTVCKKPLCAAEIRVCDGFRLHPNCFRCVECRRSLRPGTARYLCQQDDPKFYCTAHFHPSLKTTKATTSGSRMSAENPVPSRPRAYNTPSLFSQLTNSVSPPGSRWHSSINNPMTSEVAGRTKLGPSGELRRRSTARGIRDEPAPPILLTSRNISGTLGLPECVRRAAFDERLYRLDGCLSPDDFISDRTSRILEGEEECFASSENDLSDHGLETSNITATSSDSPPMSLDEATHLCRIMRAKNFYRRNHPSTGDSSDSEEREEGEAEEEEDDDDPMSDEDSKLVIMDTFDTPQPISHYENVRWTLVRPPPSPVPSITTTTVGAAPLTSAAEPSLLVRKYGLSGSMLLAKQRFCMADPEPIHIDPRAFRATKNKERTIETILPDCTEQVEFLPDTNPTSLSFIEEVHPLVDGIDFSLIHGLVKVIPLLHSSSTQLHVALHTDALEPLLSLVPLSLCKTDSTVSDSVYMRCDVDDLARPNPYPPREVGDVVPTTAVGSCATASCSLTLRSEKRVDLMVVSDHNHILGATPCSTIDAATLPNSSSDEEEEESDDGVEFLQRSLVLPPADLSAQLKANIEQTARHKGVPLYILTSKLDSDDDQPLVDPQDALGDEDEESSESSSSDEALPPISDYHAKQIAVLKTRLSQLEKEMQELEMQGRAKERALRQLEEGEGATEQLEEHCMTQIPFTSEPDLSKTTNRSSKRAPNSRWRWVRSKRSVHRQNSGIAVSRPLISEQEMTERSKRERLFAELLTVISQRNKLVTQEAVIMAELKKIELEAYEETLQQAYDSLRHPNGEAFQGRSKVGALRRHGASRSTKERIFPTNRELARENREQQLLNEIWKISKEKTALTTVQGETMERANLQELSVREALIRNDAAVHRAFSSLFRENHYQRQSTSHSIHGQ</sequence>
<dbReference type="Pfam" id="PF01494">
    <property type="entry name" value="FAD_binding_3"/>
    <property type="match status" value="1"/>
</dbReference>
<dbReference type="InterPro" id="IPR002938">
    <property type="entry name" value="FAD-bd"/>
</dbReference>
<dbReference type="PROSITE" id="PS50021">
    <property type="entry name" value="CH"/>
    <property type="match status" value="1"/>
</dbReference>
<keyword evidence="5" id="KW-0963">Cytoplasm</keyword>
<evidence type="ECO:0000256" key="3">
    <source>
        <dbReference type="ARBA" id="ARBA00008223"/>
    </source>
</evidence>
<dbReference type="EMBL" id="JAKROA010000004">
    <property type="protein sequence ID" value="KAL5108234.1"/>
    <property type="molecule type" value="Genomic_DNA"/>
</dbReference>
<evidence type="ECO:0000256" key="12">
    <source>
        <dbReference type="ARBA" id="ARBA00023033"/>
    </source>
</evidence>
<feature type="region of interest" description="Disordered" evidence="18">
    <location>
        <begin position="1090"/>
        <end position="1123"/>
    </location>
</feature>
<proteinExistence type="inferred from homology"/>
<evidence type="ECO:0000313" key="22">
    <source>
        <dbReference type="Proteomes" id="UP001651158"/>
    </source>
</evidence>
<comment type="caution">
    <text evidence="21">The sequence shown here is derived from an EMBL/GenBank/DDBJ whole genome shotgun (WGS) entry which is preliminary data.</text>
</comment>
<keyword evidence="12" id="KW-0503">Monooxygenase</keyword>
<keyword evidence="8" id="KW-0274">FAD</keyword>
<dbReference type="SUPFAM" id="SSF47576">
    <property type="entry name" value="Calponin-homology domain, CH-domain"/>
    <property type="match status" value="1"/>
</dbReference>
<dbReference type="Pfam" id="PF00412">
    <property type="entry name" value="LIM"/>
    <property type="match status" value="1"/>
</dbReference>
<comment type="subcellular location">
    <subcellularLocation>
        <location evidence="2">Cytoplasm</location>
    </subcellularLocation>
</comment>
<feature type="region of interest" description="Disordered" evidence="18">
    <location>
        <begin position="907"/>
        <end position="928"/>
    </location>
</feature>
<evidence type="ECO:0000256" key="10">
    <source>
        <dbReference type="ARBA" id="ARBA00022857"/>
    </source>
</evidence>
<reference evidence="21 22" key="1">
    <citation type="journal article" date="2022" name="Front. Cell. Infect. Microbiol.">
        <title>The Genomes of Two Strains of Taenia crassiceps the Animal Model for the Study of Human Cysticercosis.</title>
        <authorList>
            <person name="Bobes R.J."/>
            <person name="Estrada K."/>
            <person name="Rios-Valencia D.G."/>
            <person name="Calderon-Gallegos A."/>
            <person name="de la Torre P."/>
            <person name="Carrero J.C."/>
            <person name="Sanchez-Flores A."/>
            <person name="Laclette J.P."/>
        </authorList>
    </citation>
    <scope>NUCLEOTIDE SEQUENCE [LARGE SCALE GENOMIC DNA]</scope>
    <source>
        <strain evidence="21">WFUcys</strain>
    </source>
</reference>
<keyword evidence="13 16" id="KW-0440">LIM domain</keyword>
<keyword evidence="17" id="KW-0175">Coiled coil</keyword>
<evidence type="ECO:0000256" key="18">
    <source>
        <dbReference type="SAM" id="MobiDB-lite"/>
    </source>
</evidence>
<dbReference type="InterPro" id="IPR001781">
    <property type="entry name" value="Znf_LIM"/>
</dbReference>
<evidence type="ECO:0000313" key="21">
    <source>
        <dbReference type="EMBL" id="KAL5108234.1"/>
    </source>
</evidence>
<dbReference type="SUPFAM" id="SSF51905">
    <property type="entry name" value="FAD/NAD(P)-binding domain"/>
    <property type="match status" value="1"/>
</dbReference>
<keyword evidence="6" id="KW-0285">Flavoprotein</keyword>
<keyword evidence="10" id="KW-0521">NADP</keyword>
<feature type="region of interest" description="Disordered" evidence="18">
    <location>
        <begin position="1376"/>
        <end position="1397"/>
    </location>
</feature>
<evidence type="ECO:0000256" key="17">
    <source>
        <dbReference type="SAM" id="Coils"/>
    </source>
</evidence>
<dbReference type="EC" id="1.14.13.225" evidence="4"/>
<keyword evidence="14" id="KW-0009">Actin-binding</keyword>
<evidence type="ECO:0000256" key="13">
    <source>
        <dbReference type="ARBA" id="ARBA00023038"/>
    </source>
</evidence>
<evidence type="ECO:0000256" key="2">
    <source>
        <dbReference type="ARBA" id="ARBA00004496"/>
    </source>
</evidence>
<dbReference type="InterPro" id="IPR057494">
    <property type="entry name" value="Rossman_Mical"/>
</dbReference>
<feature type="domain" description="LIM zinc-binding" evidence="20">
    <location>
        <begin position="842"/>
        <end position="906"/>
    </location>
</feature>
<evidence type="ECO:0000256" key="14">
    <source>
        <dbReference type="ARBA" id="ARBA00023203"/>
    </source>
</evidence>
<feature type="compositionally biased region" description="Polar residues" evidence="18">
    <location>
        <begin position="1057"/>
        <end position="1069"/>
    </location>
</feature>
<dbReference type="PANTHER" id="PTHR23167">
    <property type="entry name" value="CALPONIN HOMOLOGY DOMAIN-CONTAINING PROTEIN DDB_G0272472-RELATED"/>
    <property type="match status" value="1"/>
</dbReference>
<evidence type="ECO:0000256" key="6">
    <source>
        <dbReference type="ARBA" id="ARBA00022630"/>
    </source>
</evidence>
<evidence type="ECO:0000256" key="9">
    <source>
        <dbReference type="ARBA" id="ARBA00022833"/>
    </source>
</evidence>
<feature type="domain" description="Calponin-homology (CH)" evidence="19">
    <location>
        <begin position="572"/>
        <end position="691"/>
    </location>
</feature>
<feature type="region of interest" description="Disordered" evidence="18">
    <location>
        <begin position="1438"/>
        <end position="1472"/>
    </location>
</feature>
<dbReference type="Gene3D" id="2.10.110.10">
    <property type="entry name" value="Cysteine Rich Protein"/>
    <property type="match status" value="1"/>
</dbReference>
<dbReference type="Gene3D" id="1.10.418.10">
    <property type="entry name" value="Calponin-like domain"/>
    <property type="match status" value="1"/>
</dbReference>
<feature type="region of interest" description="Disordered" evidence="18">
    <location>
        <begin position="1528"/>
        <end position="1552"/>
    </location>
</feature>
<dbReference type="Gene3D" id="3.50.50.60">
    <property type="entry name" value="FAD/NAD(P)-binding domain"/>
    <property type="match status" value="1"/>
</dbReference>
<evidence type="ECO:0000256" key="4">
    <source>
        <dbReference type="ARBA" id="ARBA00012709"/>
    </source>
</evidence>
<feature type="compositionally biased region" description="Acidic residues" evidence="18">
    <location>
        <begin position="1100"/>
        <end position="1122"/>
    </location>
</feature>
<evidence type="ECO:0000259" key="20">
    <source>
        <dbReference type="PROSITE" id="PS50023"/>
    </source>
</evidence>
<name>A0ABR4QFK5_9CEST</name>
<comment type="similarity">
    <text evidence="3">Belongs to the Mical family.</text>
</comment>
<evidence type="ECO:0000259" key="19">
    <source>
        <dbReference type="PROSITE" id="PS50021"/>
    </source>
</evidence>
<feature type="region of interest" description="Disordered" evidence="18">
    <location>
        <begin position="1046"/>
        <end position="1073"/>
    </location>
</feature>
<keyword evidence="7 16" id="KW-0479">Metal-binding</keyword>
<dbReference type="Proteomes" id="UP001651158">
    <property type="component" value="Unassembled WGS sequence"/>
</dbReference>
<evidence type="ECO:0000256" key="8">
    <source>
        <dbReference type="ARBA" id="ARBA00022827"/>
    </source>
</evidence>
<dbReference type="InterPro" id="IPR050540">
    <property type="entry name" value="F-actin_Monoox_Mical"/>
</dbReference>
<keyword evidence="22" id="KW-1185">Reference proteome</keyword>
<feature type="region of interest" description="Disordered" evidence="18">
    <location>
        <begin position="940"/>
        <end position="991"/>
    </location>
</feature>
<evidence type="ECO:0000256" key="5">
    <source>
        <dbReference type="ARBA" id="ARBA00022490"/>
    </source>
</evidence>
<accession>A0ABR4QFK5</accession>
<feature type="region of interest" description="Disordered" evidence="18">
    <location>
        <begin position="194"/>
        <end position="215"/>
    </location>
</feature>
<dbReference type="InterPro" id="IPR001715">
    <property type="entry name" value="CH_dom"/>
</dbReference>
<evidence type="ECO:0000256" key="7">
    <source>
        <dbReference type="ARBA" id="ARBA00022723"/>
    </source>
</evidence>
<feature type="compositionally biased region" description="Polar residues" evidence="18">
    <location>
        <begin position="940"/>
        <end position="958"/>
    </location>
</feature>